<proteinExistence type="inferred from homology"/>
<protein>
    <recommendedName>
        <fullName evidence="9">Protoheme IX farnesyltransferase</fullName>
        <ecNumber evidence="9">2.5.1.141</ecNumber>
    </recommendedName>
    <alternativeName>
        <fullName evidence="9">Heme B farnesyltransferase</fullName>
    </alternativeName>
    <alternativeName>
        <fullName evidence="9">Heme O synthase</fullName>
    </alternativeName>
</protein>
<evidence type="ECO:0000256" key="5">
    <source>
        <dbReference type="ARBA" id="ARBA00022989"/>
    </source>
</evidence>
<comment type="function">
    <text evidence="9">Converts heme B (protoheme IX) to heme O by substitution of the vinyl group on carbon 2 of heme B porphyrin ring with a hydroxyethyl farnesyl side group.</text>
</comment>
<feature type="transmembrane region" description="Helical" evidence="9">
    <location>
        <begin position="55"/>
        <end position="75"/>
    </location>
</feature>
<feature type="transmembrane region" description="Helical" evidence="9">
    <location>
        <begin position="29"/>
        <end position="49"/>
    </location>
</feature>
<name>A0ABS9KFT2_9BACT</name>
<dbReference type="EC" id="2.5.1.141" evidence="9"/>
<dbReference type="CDD" id="cd13957">
    <property type="entry name" value="PT_UbiA_Cox10"/>
    <property type="match status" value="1"/>
</dbReference>
<accession>A0ABS9KFT2</accession>
<dbReference type="Pfam" id="PF01040">
    <property type="entry name" value="UbiA"/>
    <property type="match status" value="1"/>
</dbReference>
<dbReference type="InterPro" id="IPR030470">
    <property type="entry name" value="UbiA_prenylTrfase_CS"/>
</dbReference>
<dbReference type="GO" id="GO:0008495">
    <property type="term" value="F:protoheme IX farnesyltransferase activity"/>
    <property type="evidence" value="ECO:0007669"/>
    <property type="project" value="UniProtKB-EC"/>
</dbReference>
<dbReference type="PROSITE" id="PS00943">
    <property type="entry name" value="UBIA"/>
    <property type="match status" value="1"/>
</dbReference>
<dbReference type="Gene3D" id="1.10.357.140">
    <property type="entry name" value="UbiA prenyltransferase"/>
    <property type="match status" value="1"/>
</dbReference>
<evidence type="ECO:0000256" key="4">
    <source>
        <dbReference type="ARBA" id="ARBA00022692"/>
    </source>
</evidence>
<dbReference type="Proteomes" id="UP001165366">
    <property type="component" value="Unassembled WGS sequence"/>
</dbReference>
<keyword evidence="6 9" id="KW-0350">Heme biosynthesis</keyword>
<dbReference type="PANTHER" id="PTHR43448:SF2">
    <property type="entry name" value="PROTOHEME IX FARNESYLTRANSFERASE, MITOCHONDRIAL"/>
    <property type="match status" value="1"/>
</dbReference>
<evidence type="ECO:0000256" key="2">
    <source>
        <dbReference type="ARBA" id="ARBA00022475"/>
    </source>
</evidence>
<dbReference type="InterPro" id="IPR000537">
    <property type="entry name" value="UbiA_prenyltransferase"/>
</dbReference>
<dbReference type="NCBIfam" id="TIGR01473">
    <property type="entry name" value="cyoE_ctaB"/>
    <property type="match status" value="1"/>
</dbReference>
<keyword evidence="7 9" id="KW-0472">Membrane</keyword>
<feature type="transmembrane region" description="Helical" evidence="9">
    <location>
        <begin position="147"/>
        <end position="166"/>
    </location>
</feature>
<evidence type="ECO:0000256" key="1">
    <source>
        <dbReference type="ARBA" id="ARBA00004141"/>
    </source>
</evidence>
<gene>
    <name evidence="10" type="primary">cyoE</name>
    <name evidence="9" type="synonym">ctaB</name>
    <name evidence="10" type="ORF">L6773_14075</name>
</gene>
<keyword evidence="5 9" id="KW-1133">Transmembrane helix</keyword>
<organism evidence="10 11">
    <name type="scientific">Rhodohalobacter sulfatireducens</name>
    <dbReference type="NCBI Taxonomy" id="2911366"/>
    <lineage>
        <taxon>Bacteria</taxon>
        <taxon>Pseudomonadati</taxon>
        <taxon>Balneolota</taxon>
        <taxon>Balneolia</taxon>
        <taxon>Balneolales</taxon>
        <taxon>Balneolaceae</taxon>
        <taxon>Rhodohalobacter</taxon>
    </lineage>
</organism>
<dbReference type="InterPro" id="IPR044878">
    <property type="entry name" value="UbiA_sf"/>
</dbReference>
<feature type="transmembrane region" description="Helical" evidence="9">
    <location>
        <begin position="178"/>
        <end position="200"/>
    </location>
</feature>
<comment type="pathway">
    <text evidence="9">Porphyrin-containing compound metabolism; heme O biosynthesis; heme O from protoheme: step 1/1.</text>
</comment>
<dbReference type="InterPro" id="IPR006369">
    <property type="entry name" value="Protohaem_IX_farnesylTrfase"/>
</dbReference>
<comment type="subcellular location">
    <subcellularLocation>
        <location evidence="9">Cell membrane</location>
        <topology evidence="9">Multi-pass membrane protein</topology>
    </subcellularLocation>
    <subcellularLocation>
        <location evidence="1">Membrane</location>
        <topology evidence="1">Multi-pass membrane protein</topology>
    </subcellularLocation>
</comment>
<keyword evidence="4 9" id="KW-0812">Transmembrane</keyword>
<dbReference type="RefSeq" id="WP_237855063.1">
    <property type="nucleotide sequence ID" value="NZ_JAKLWS010000019.1"/>
</dbReference>
<comment type="miscellaneous">
    <text evidence="9">Carbon 2 of the heme B porphyrin ring is defined according to the Fischer nomenclature.</text>
</comment>
<evidence type="ECO:0000313" key="10">
    <source>
        <dbReference type="EMBL" id="MCG2589703.1"/>
    </source>
</evidence>
<feature type="transmembrane region" description="Helical" evidence="9">
    <location>
        <begin position="247"/>
        <end position="265"/>
    </location>
</feature>
<keyword evidence="3 9" id="KW-0808">Transferase</keyword>
<dbReference type="HAMAP" id="MF_00154">
    <property type="entry name" value="CyoE_CtaB"/>
    <property type="match status" value="1"/>
</dbReference>
<evidence type="ECO:0000256" key="3">
    <source>
        <dbReference type="ARBA" id="ARBA00022679"/>
    </source>
</evidence>
<feature type="transmembrane region" description="Helical" evidence="9">
    <location>
        <begin position="221"/>
        <end position="241"/>
    </location>
</feature>
<reference evidence="10" key="2">
    <citation type="submission" date="2024-05" db="EMBL/GenBank/DDBJ databases">
        <title>Rhodohalobacter halophilus gen. nov., sp. nov., a moderately halophilic member of the family Balneolaceae.</title>
        <authorList>
            <person name="Xia J."/>
        </authorList>
    </citation>
    <scope>NUCLEOTIDE SEQUENCE</scope>
    <source>
        <strain evidence="10">WB101</strain>
    </source>
</reference>
<sequence>MNNSISKKLSVKDFLGTASDYYQLTKPGITFTVVASMLIGFLMGSAGSVNFITMIHAIFGTYLIAAGTAAHNMFMERDLDGIMRRTSQRPLPAYRIEPQKSLIFSMSLIIAGLAYLLLLVNLVAGLVSLSTTIIYLYAYTPLKRISALNVFVGAIPGALPVVGGWAASTGTIFEHGMWILFGIIYCWQIPHVMAIAWVCKDDYEHAGFKMLPKNDPYGWKASLWILIPLIILIPTVYKLYVMDLVNWLYLSGSLITTAAYLYYGIRFTISRDRSTAKALMFSSFVYLPLIWIFIFADWMIL</sequence>
<evidence type="ECO:0000313" key="11">
    <source>
        <dbReference type="Proteomes" id="UP001165366"/>
    </source>
</evidence>
<comment type="caution">
    <text evidence="10">The sequence shown here is derived from an EMBL/GenBank/DDBJ whole genome shotgun (WGS) entry which is preliminary data.</text>
</comment>
<feature type="transmembrane region" description="Helical" evidence="9">
    <location>
        <begin position="101"/>
        <end position="117"/>
    </location>
</feature>
<feature type="transmembrane region" description="Helical" evidence="9">
    <location>
        <begin position="277"/>
        <end position="300"/>
    </location>
</feature>
<evidence type="ECO:0000256" key="9">
    <source>
        <dbReference type="HAMAP-Rule" id="MF_00154"/>
    </source>
</evidence>
<reference evidence="10" key="1">
    <citation type="submission" date="2022-01" db="EMBL/GenBank/DDBJ databases">
        <authorList>
            <person name="Wang Y."/>
        </authorList>
    </citation>
    <scope>NUCLEOTIDE SEQUENCE</scope>
    <source>
        <strain evidence="10">WB101</strain>
    </source>
</reference>
<evidence type="ECO:0000256" key="8">
    <source>
        <dbReference type="ARBA" id="ARBA00047690"/>
    </source>
</evidence>
<evidence type="ECO:0000256" key="7">
    <source>
        <dbReference type="ARBA" id="ARBA00023136"/>
    </source>
</evidence>
<keyword evidence="2 9" id="KW-1003">Cell membrane</keyword>
<dbReference type="PANTHER" id="PTHR43448">
    <property type="entry name" value="PROTOHEME IX FARNESYLTRANSFERASE, MITOCHONDRIAL"/>
    <property type="match status" value="1"/>
</dbReference>
<comment type="catalytic activity">
    <reaction evidence="8 9">
        <text>heme b + (2E,6E)-farnesyl diphosphate + H2O = Fe(II)-heme o + diphosphate</text>
        <dbReference type="Rhea" id="RHEA:28070"/>
        <dbReference type="ChEBI" id="CHEBI:15377"/>
        <dbReference type="ChEBI" id="CHEBI:33019"/>
        <dbReference type="ChEBI" id="CHEBI:60344"/>
        <dbReference type="ChEBI" id="CHEBI:60530"/>
        <dbReference type="ChEBI" id="CHEBI:175763"/>
        <dbReference type="EC" id="2.5.1.141"/>
    </reaction>
</comment>
<dbReference type="EMBL" id="JAKLWS010000019">
    <property type="protein sequence ID" value="MCG2589703.1"/>
    <property type="molecule type" value="Genomic_DNA"/>
</dbReference>
<comment type="similarity">
    <text evidence="9">Belongs to the UbiA prenyltransferase family. Protoheme IX farnesyltransferase subfamily.</text>
</comment>
<keyword evidence="11" id="KW-1185">Reference proteome</keyword>
<evidence type="ECO:0000256" key="6">
    <source>
        <dbReference type="ARBA" id="ARBA00023133"/>
    </source>
</evidence>